<gene>
    <name evidence="1" type="ORF">CPEL01642_LOCUS22399</name>
</gene>
<accession>A0A7S0QAA0</accession>
<evidence type="ECO:0008006" key="2">
    <source>
        <dbReference type="Google" id="ProtNLM"/>
    </source>
</evidence>
<reference evidence="1" key="1">
    <citation type="submission" date="2021-01" db="EMBL/GenBank/DDBJ databases">
        <authorList>
            <person name="Corre E."/>
            <person name="Pelletier E."/>
            <person name="Niang G."/>
            <person name="Scheremetjew M."/>
            <person name="Finn R."/>
            <person name="Kale V."/>
            <person name="Holt S."/>
            <person name="Cochrane G."/>
            <person name="Meng A."/>
            <person name="Brown T."/>
            <person name="Cohen L."/>
        </authorList>
    </citation>
    <scope>NUCLEOTIDE SEQUENCE</scope>
    <source>
        <strain evidence="1">PLY182g</strain>
    </source>
</reference>
<organism evidence="1">
    <name type="scientific">Coccolithus braarudii</name>
    <dbReference type="NCBI Taxonomy" id="221442"/>
    <lineage>
        <taxon>Eukaryota</taxon>
        <taxon>Haptista</taxon>
        <taxon>Haptophyta</taxon>
        <taxon>Prymnesiophyceae</taxon>
        <taxon>Coccolithales</taxon>
        <taxon>Coccolithaceae</taxon>
        <taxon>Coccolithus</taxon>
    </lineage>
</organism>
<dbReference type="AlphaFoldDB" id="A0A7S0QAA0"/>
<evidence type="ECO:0000313" key="1">
    <source>
        <dbReference type="EMBL" id="CAD8619018.1"/>
    </source>
</evidence>
<sequence>MPSLRMLMIYASAPFGCAFSPSISFITPRATDATGAAYGCMVQPSVLTLAVPLLHRPSPRGSSLRMSEKGVGELLREYGVVALGFHFSVWLSSVVLVYSVLSVAGADLLSMLPGNIEAGASMGKLAATVGIVEAIGPARIALTIAATPTVSKMARGVPVVRLTIRRADVLATNVVENITGRFSQGP</sequence>
<proteinExistence type="predicted"/>
<dbReference type="EMBL" id="HBEY01046686">
    <property type="protein sequence ID" value="CAD8619018.1"/>
    <property type="molecule type" value="Transcribed_RNA"/>
</dbReference>
<name>A0A7S0QAA0_9EUKA</name>
<protein>
    <recommendedName>
        <fullName evidence="2">DUF1279 domain-containing protein</fullName>
    </recommendedName>
</protein>